<comment type="similarity">
    <text evidence="5">Belongs to the SAT4 family.</text>
</comment>
<evidence type="ECO:0000313" key="9">
    <source>
        <dbReference type="EMBL" id="OOF92172.1"/>
    </source>
</evidence>
<dbReference type="VEuPathDB" id="FungiDB:ASPCADRAFT_210585"/>
<dbReference type="InterPro" id="IPR052337">
    <property type="entry name" value="SAT4-like"/>
</dbReference>
<name>A0A1R3RCG6_ASPC5</name>
<protein>
    <recommendedName>
        <fullName evidence="8">Rhodopsin domain-containing protein</fullName>
    </recommendedName>
</protein>
<feature type="transmembrane region" description="Helical" evidence="7">
    <location>
        <begin position="186"/>
        <end position="213"/>
    </location>
</feature>
<sequence>MQLPPPEVLASWPVPNYVDPVTRGHAVNIVNIVLGVLAFIVTVLRLYTRFKITCTPGFDDALVVIAFAFGIGMCVATSLATERWGANRHIWDVPLSWIPVVTKYNLAFQLTFSLSCSIVKLSVLWFCKRLIGTGSKGLYKVYYIILLISLVFVAMCCIVFLLVSIFQCTPIHAFWDLEPMYPHHCVDYGAAVFSASVVNISTDFLCTILPMPLIWNLKLPARQRLAVISIFGLGIVVNVAGTVRTVYVWKSMMDSYDSTWMGWPILLAGSIEINLAMICASAPALRPLIGFVLPHLLPSARGYGSSFGNNGPEQKLWSSTGKSKPSRVSKIEDRQYGYEGDTMVDRMDIVRTVEMETWTENRRTSHNDGNNSQVVSSHTRVMTPTHHVDLKNDGVVYTSPGSEVSSTSLTRDSKGEQAFYEHNNPV</sequence>
<dbReference type="OrthoDB" id="4525788at2759"/>
<feature type="transmembrane region" description="Helical" evidence="7">
    <location>
        <begin position="26"/>
        <end position="48"/>
    </location>
</feature>
<dbReference type="Proteomes" id="UP000188318">
    <property type="component" value="Unassembled WGS sequence"/>
</dbReference>
<evidence type="ECO:0000256" key="6">
    <source>
        <dbReference type="SAM" id="MobiDB-lite"/>
    </source>
</evidence>
<dbReference type="PANTHER" id="PTHR33048">
    <property type="entry name" value="PTH11-LIKE INTEGRAL MEMBRANE PROTEIN (AFU_ORTHOLOGUE AFUA_5G11245)"/>
    <property type="match status" value="1"/>
</dbReference>
<dbReference type="STRING" id="602072.A0A1R3RCG6"/>
<evidence type="ECO:0000256" key="4">
    <source>
        <dbReference type="ARBA" id="ARBA00023136"/>
    </source>
</evidence>
<keyword evidence="10" id="KW-1185">Reference proteome</keyword>
<keyword evidence="2 7" id="KW-0812">Transmembrane</keyword>
<evidence type="ECO:0000256" key="3">
    <source>
        <dbReference type="ARBA" id="ARBA00022989"/>
    </source>
</evidence>
<keyword evidence="3 7" id="KW-1133">Transmembrane helix</keyword>
<evidence type="ECO:0000256" key="7">
    <source>
        <dbReference type="SAM" id="Phobius"/>
    </source>
</evidence>
<feature type="region of interest" description="Disordered" evidence="6">
    <location>
        <begin position="391"/>
        <end position="426"/>
    </location>
</feature>
<dbReference type="Pfam" id="PF20684">
    <property type="entry name" value="Fung_rhodopsin"/>
    <property type="match status" value="1"/>
</dbReference>
<proteinExistence type="inferred from homology"/>
<dbReference type="PANTHER" id="PTHR33048:SF129">
    <property type="entry name" value="INTEGRAL MEMBRANE PROTEIN-RELATED"/>
    <property type="match status" value="1"/>
</dbReference>
<accession>A0A1R3RCG6</accession>
<organism evidence="9 10">
    <name type="scientific">Aspergillus carbonarius (strain ITEM 5010)</name>
    <dbReference type="NCBI Taxonomy" id="602072"/>
    <lineage>
        <taxon>Eukaryota</taxon>
        <taxon>Fungi</taxon>
        <taxon>Dikarya</taxon>
        <taxon>Ascomycota</taxon>
        <taxon>Pezizomycotina</taxon>
        <taxon>Eurotiomycetes</taxon>
        <taxon>Eurotiomycetidae</taxon>
        <taxon>Eurotiales</taxon>
        <taxon>Aspergillaceae</taxon>
        <taxon>Aspergillus</taxon>
        <taxon>Aspergillus subgen. Circumdati</taxon>
    </lineage>
</organism>
<keyword evidence="4 7" id="KW-0472">Membrane</keyword>
<evidence type="ECO:0000313" key="10">
    <source>
        <dbReference type="Proteomes" id="UP000188318"/>
    </source>
</evidence>
<gene>
    <name evidence="9" type="ORF">ASPCADRAFT_210585</name>
</gene>
<dbReference type="EMBL" id="KV907508">
    <property type="protein sequence ID" value="OOF92172.1"/>
    <property type="molecule type" value="Genomic_DNA"/>
</dbReference>
<dbReference type="GO" id="GO:0016020">
    <property type="term" value="C:membrane"/>
    <property type="evidence" value="ECO:0007669"/>
    <property type="project" value="UniProtKB-SubCell"/>
</dbReference>
<dbReference type="InterPro" id="IPR049326">
    <property type="entry name" value="Rhodopsin_dom_fungi"/>
</dbReference>
<evidence type="ECO:0000256" key="5">
    <source>
        <dbReference type="ARBA" id="ARBA00038359"/>
    </source>
</evidence>
<evidence type="ECO:0000259" key="8">
    <source>
        <dbReference type="Pfam" id="PF20684"/>
    </source>
</evidence>
<evidence type="ECO:0000256" key="1">
    <source>
        <dbReference type="ARBA" id="ARBA00004141"/>
    </source>
</evidence>
<feature type="transmembrane region" description="Helical" evidence="7">
    <location>
        <begin position="139"/>
        <end position="166"/>
    </location>
</feature>
<feature type="transmembrane region" description="Helical" evidence="7">
    <location>
        <begin position="261"/>
        <end position="285"/>
    </location>
</feature>
<feature type="compositionally biased region" description="Polar residues" evidence="6">
    <location>
        <begin position="399"/>
        <end position="410"/>
    </location>
</feature>
<comment type="subcellular location">
    <subcellularLocation>
        <location evidence="1">Membrane</location>
        <topology evidence="1">Multi-pass membrane protein</topology>
    </subcellularLocation>
</comment>
<feature type="transmembrane region" description="Helical" evidence="7">
    <location>
        <begin position="225"/>
        <end position="249"/>
    </location>
</feature>
<dbReference type="AlphaFoldDB" id="A0A1R3RCG6"/>
<feature type="transmembrane region" description="Helical" evidence="7">
    <location>
        <begin position="60"/>
        <end position="80"/>
    </location>
</feature>
<evidence type="ECO:0000256" key="2">
    <source>
        <dbReference type="ARBA" id="ARBA00022692"/>
    </source>
</evidence>
<reference evidence="10" key="1">
    <citation type="journal article" date="2017" name="Genome Biol.">
        <title>Comparative genomics reveals high biological diversity and specific adaptations in the industrially and medically important fungal genus Aspergillus.</title>
        <authorList>
            <person name="de Vries R.P."/>
            <person name="Riley R."/>
            <person name="Wiebenga A."/>
            <person name="Aguilar-Osorio G."/>
            <person name="Amillis S."/>
            <person name="Uchima C.A."/>
            <person name="Anderluh G."/>
            <person name="Asadollahi M."/>
            <person name="Askin M."/>
            <person name="Barry K."/>
            <person name="Battaglia E."/>
            <person name="Bayram O."/>
            <person name="Benocci T."/>
            <person name="Braus-Stromeyer S.A."/>
            <person name="Caldana C."/>
            <person name="Canovas D."/>
            <person name="Cerqueira G.C."/>
            <person name="Chen F."/>
            <person name="Chen W."/>
            <person name="Choi C."/>
            <person name="Clum A."/>
            <person name="Dos Santos R.A."/>
            <person name="Damasio A.R."/>
            <person name="Diallinas G."/>
            <person name="Emri T."/>
            <person name="Fekete E."/>
            <person name="Flipphi M."/>
            <person name="Freyberg S."/>
            <person name="Gallo A."/>
            <person name="Gournas C."/>
            <person name="Habgood R."/>
            <person name="Hainaut M."/>
            <person name="Harispe M.L."/>
            <person name="Henrissat B."/>
            <person name="Hilden K.S."/>
            <person name="Hope R."/>
            <person name="Hossain A."/>
            <person name="Karabika E."/>
            <person name="Karaffa L."/>
            <person name="Karanyi Z."/>
            <person name="Krasevec N."/>
            <person name="Kuo A."/>
            <person name="Kusch H."/>
            <person name="LaButti K."/>
            <person name="Lagendijk E.L."/>
            <person name="Lapidus A."/>
            <person name="Levasseur A."/>
            <person name="Lindquist E."/>
            <person name="Lipzen A."/>
            <person name="Logrieco A.F."/>
            <person name="MacCabe A."/>
            <person name="Maekelae M.R."/>
            <person name="Malavazi I."/>
            <person name="Melin P."/>
            <person name="Meyer V."/>
            <person name="Mielnichuk N."/>
            <person name="Miskei M."/>
            <person name="Molnar A.P."/>
            <person name="Mule G."/>
            <person name="Ngan C.Y."/>
            <person name="Orejas M."/>
            <person name="Orosz E."/>
            <person name="Ouedraogo J.P."/>
            <person name="Overkamp K.M."/>
            <person name="Park H.-S."/>
            <person name="Perrone G."/>
            <person name="Piumi F."/>
            <person name="Punt P.J."/>
            <person name="Ram A.F."/>
            <person name="Ramon A."/>
            <person name="Rauscher S."/>
            <person name="Record E."/>
            <person name="Riano-Pachon D.M."/>
            <person name="Robert V."/>
            <person name="Roehrig J."/>
            <person name="Ruller R."/>
            <person name="Salamov A."/>
            <person name="Salih N.S."/>
            <person name="Samson R.A."/>
            <person name="Sandor E."/>
            <person name="Sanguinetti M."/>
            <person name="Schuetze T."/>
            <person name="Sepcic K."/>
            <person name="Shelest E."/>
            <person name="Sherlock G."/>
            <person name="Sophianopoulou V."/>
            <person name="Squina F.M."/>
            <person name="Sun H."/>
            <person name="Susca A."/>
            <person name="Todd R.B."/>
            <person name="Tsang A."/>
            <person name="Unkles S.E."/>
            <person name="van de Wiele N."/>
            <person name="van Rossen-Uffink D."/>
            <person name="Oliveira J.V."/>
            <person name="Vesth T.C."/>
            <person name="Visser J."/>
            <person name="Yu J.-H."/>
            <person name="Zhou M."/>
            <person name="Andersen M.R."/>
            <person name="Archer D.B."/>
            <person name="Baker S.E."/>
            <person name="Benoit I."/>
            <person name="Brakhage A.A."/>
            <person name="Braus G.H."/>
            <person name="Fischer R."/>
            <person name="Frisvad J.C."/>
            <person name="Goldman G.H."/>
            <person name="Houbraken J."/>
            <person name="Oakley B."/>
            <person name="Pocsi I."/>
            <person name="Scazzocchio C."/>
            <person name="Seiboth B."/>
            <person name="vanKuyk P.A."/>
            <person name="Wortman J."/>
            <person name="Dyer P.S."/>
            <person name="Grigoriev I.V."/>
        </authorList>
    </citation>
    <scope>NUCLEOTIDE SEQUENCE [LARGE SCALE GENOMIC DNA]</scope>
    <source>
        <strain evidence="10">ITEM 5010</strain>
    </source>
</reference>
<dbReference type="OMA" id="INMGLIC"/>
<feature type="domain" description="Rhodopsin" evidence="8">
    <location>
        <begin position="44"/>
        <end position="289"/>
    </location>
</feature>
<feature type="transmembrane region" description="Helical" evidence="7">
    <location>
        <begin position="106"/>
        <end position="127"/>
    </location>
</feature>